<feature type="compositionally biased region" description="Acidic residues" evidence="6">
    <location>
        <begin position="327"/>
        <end position="346"/>
    </location>
</feature>
<protein>
    <recommendedName>
        <fullName evidence="7">ARMC9 CTLH-like domain-containing protein</fullName>
    </recommendedName>
</protein>
<dbReference type="Proteomes" id="UP000736787">
    <property type="component" value="Unassembled WGS sequence"/>
</dbReference>
<dbReference type="Pfam" id="PF13879">
    <property type="entry name" value="Hmw_CFAP97"/>
    <property type="match status" value="1"/>
</dbReference>
<dbReference type="InterPro" id="IPR029488">
    <property type="entry name" value="Hmw/CFAP97"/>
</dbReference>
<sequence>MEPPSLLPHVDELVMEYLLFRGFTKSFQVFSAERKRDRARGFDVDQIIAQLLVSVQTYQIETLLETWKFLTARFFNHLDASYASTLQQLETSLLRLYVVNAVKSGHRDKATEFFQLHADKLNASVAAQGAGLDSWSRWFILPYIEHPESDAYFQVFFGQPWLEAFVTSFRNFLSLVFRNLPLPKLLAFQLARLEEPTLKLRLKVSQSEATRLRLYNSEATAKIKKLEEAGRQLHSILRMMVQHNFMEHFSASTPSYVDVTSDRNKNRSRSRSYGAVTASVGLSHKQMKEIGELFGISSEESPHVDPPVPVDPRDMPRVAEVYLPVDELSDDEELEEEDDEEDEVEDPMGTPLEDGRGSDSASPVFCPIPTASSPPSDGALTKSSLTPIQPPSWSTNKSSDNIQASLIREFNMLNDWEPTQSAMTARSRFSSDGQFLAIAKLGNNHIDIWSANPVALSPSSTIKLPARLISLNWLGPGPSKQLLACTLEDGETMLWDSDGQEVISCLPTEENLQIQQLMCAREAPIAACLFTSRDEEDNALQQILVLHGGMEEPMQDYFPMEDKQLTCLAWSNLGNVLITGSRTGDIEFIDVIRPERIHRCNLISCSGSARIDGGNLAAICLSPDGESMLSVHENGAVVMEWSVASILVAVSSPNDAASDVRGSVIDVKPTLTRTYEMDKPLASIDAEVDTTIRFLGAADYFAVGDSAALHIFKHGEKRCISTFIPNQATVADLDWHPKLPLVKEPPSSLRSSQAITMNRKLAFDNRLCYERDVLRQQARHQRKLEQMVPTCHSPSKVYLDSNAPAPHPHLATNAKRQQMERDRQLDIYHQNQRLANKMVQIMNRQENIVLAASSRSRLAQRSHSKPGESLMPRVPEATATAQTPGTALHSPQKSVHSPAHMHMPGIRLDASQTPLLDCHLSPEYAIGRGDACKKSTLVNRAVQKRRQNAIDQENRRLKERLAHLKPYYNTKKWDGEWQQHAHKFSHMHQDGTVGYLLPKTPSKRMAPPSRGGCKTTRERGLSRGGTNVRELPSLDHTNKHNVSRAGRLKELQDHRSKRYQEEAEEDEEQVRELPPCLLLEATTRQGVEITVDELQIELTRSDIAELGDRGLMIHGSWKDNVFGELLVNHDTLVEVAQIVDDLEIMIKLETVSQVPSAGNIPSLSTLLTDDELQKLLVGVVQQLRFQVAPAPPDEAPSPQLLISCIRDGSRRTGSSSSPRERSRPRTCPSTIVSENESQRQNPEMQEEDYQDDFNEMTFRDETEPDPLEADWAIRYKMAALLNFDGRRWRSVLRKGSTFYVVSSWFDEETGTQTIKTTGVGREACDVEVPAVQITYSITETEEILQQLEAGSLTISELLTRTITPLLP</sequence>
<accession>A0A8T1LDD7</accession>
<evidence type="ECO:0000259" key="7">
    <source>
        <dbReference type="Pfam" id="PF23138"/>
    </source>
</evidence>
<evidence type="ECO:0000256" key="1">
    <source>
        <dbReference type="ARBA" id="ARBA00004412"/>
    </source>
</evidence>
<gene>
    <name evidence="8" type="ORF">PC117_g15672</name>
</gene>
<feature type="compositionally biased region" description="Polar residues" evidence="6">
    <location>
        <begin position="1231"/>
        <end position="1243"/>
    </location>
</feature>
<dbReference type="InterPro" id="IPR015943">
    <property type="entry name" value="WD40/YVTN_repeat-like_dom_sf"/>
</dbReference>
<evidence type="ECO:0000256" key="3">
    <source>
        <dbReference type="ARBA" id="ARBA00006128"/>
    </source>
</evidence>
<dbReference type="SUPFAM" id="SSF50978">
    <property type="entry name" value="WD40 repeat-like"/>
    <property type="match status" value="1"/>
</dbReference>
<evidence type="ECO:0000313" key="8">
    <source>
        <dbReference type="EMBL" id="KAG2923645.1"/>
    </source>
</evidence>
<feature type="region of interest" description="Disordered" evidence="6">
    <location>
        <begin position="256"/>
        <end position="276"/>
    </location>
</feature>
<dbReference type="GO" id="GO:0141039">
    <property type="term" value="F:phosphatidylinositol 3-kinase inhibitor activity"/>
    <property type="evidence" value="ECO:0007669"/>
    <property type="project" value="InterPro"/>
</dbReference>
<feature type="compositionally biased region" description="Polar residues" evidence="6">
    <location>
        <begin position="879"/>
        <end position="895"/>
    </location>
</feature>
<feature type="domain" description="ARMC9 CTLH-like" evidence="7">
    <location>
        <begin position="47"/>
        <end position="178"/>
    </location>
</feature>
<evidence type="ECO:0000256" key="2">
    <source>
        <dbReference type="ARBA" id="ARBA00004603"/>
    </source>
</evidence>
<evidence type="ECO:0000256" key="5">
    <source>
        <dbReference type="ARBA" id="ARBA00022753"/>
    </source>
</evidence>
<feature type="compositionally biased region" description="Polar residues" evidence="6">
    <location>
        <begin position="370"/>
        <end position="399"/>
    </location>
</feature>
<dbReference type="PANTHER" id="PTHR13083:SF3">
    <property type="entry name" value="WD REPEAT-CONTAINING PROTEIN 91"/>
    <property type="match status" value="1"/>
</dbReference>
<dbReference type="GO" id="GO:0051898">
    <property type="term" value="P:negative regulation of phosphatidylinositol 3-kinase/protein kinase B signal transduction"/>
    <property type="evidence" value="ECO:0007669"/>
    <property type="project" value="InterPro"/>
</dbReference>
<evidence type="ECO:0000256" key="6">
    <source>
        <dbReference type="SAM" id="MobiDB-lite"/>
    </source>
</evidence>
<dbReference type="Gene3D" id="2.130.10.10">
    <property type="entry name" value="YVTN repeat-like/Quinoprotein amine dehydrogenase"/>
    <property type="match status" value="1"/>
</dbReference>
<feature type="region of interest" description="Disordered" evidence="6">
    <location>
        <begin position="854"/>
        <end position="898"/>
    </location>
</feature>
<name>A0A8T1LDD7_9STRA</name>
<evidence type="ECO:0000313" key="9">
    <source>
        <dbReference type="Proteomes" id="UP000736787"/>
    </source>
</evidence>
<dbReference type="PROSITE" id="PS50896">
    <property type="entry name" value="LISH"/>
    <property type="match status" value="1"/>
</dbReference>
<keyword evidence="5" id="KW-0967">Endosome</keyword>
<dbReference type="EMBL" id="RCMK01000531">
    <property type="protein sequence ID" value="KAG2923645.1"/>
    <property type="molecule type" value="Genomic_DNA"/>
</dbReference>
<feature type="region of interest" description="Disordered" evidence="6">
    <location>
        <begin position="1000"/>
        <end position="1045"/>
    </location>
</feature>
<proteinExistence type="inferred from homology"/>
<dbReference type="InterPro" id="IPR036322">
    <property type="entry name" value="WD40_repeat_dom_sf"/>
</dbReference>
<dbReference type="GO" id="GO:0031902">
    <property type="term" value="C:late endosome membrane"/>
    <property type="evidence" value="ECO:0007669"/>
    <property type="project" value="TreeGrafter"/>
</dbReference>
<dbReference type="VEuPathDB" id="FungiDB:PC110_g7403"/>
<comment type="subcellular location">
    <subcellularLocation>
        <location evidence="1">Early endosome</location>
    </subcellularLocation>
    <subcellularLocation>
        <location evidence="2">Late endosome</location>
    </subcellularLocation>
</comment>
<comment type="caution">
    <text evidence="8">The sequence shown here is derived from an EMBL/GenBank/DDBJ whole genome shotgun (WGS) entry which is preliminary data.</text>
</comment>
<comment type="similarity">
    <text evidence="3">Belongs to the WD repeat WDR91 family.</text>
</comment>
<dbReference type="Pfam" id="PF23138">
    <property type="entry name" value="CTLH_Armc9"/>
    <property type="match status" value="1"/>
</dbReference>
<dbReference type="GO" id="GO:0045022">
    <property type="term" value="P:early endosome to late endosome transport"/>
    <property type="evidence" value="ECO:0007669"/>
    <property type="project" value="InterPro"/>
</dbReference>
<dbReference type="GO" id="GO:0031901">
    <property type="term" value="C:early endosome membrane"/>
    <property type="evidence" value="ECO:0007669"/>
    <property type="project" value="TreeGrafter"/>
</dbReference>
<comment type="similarity">
    <text evidence="4">Belongs to the CFAP97 family.</text>
</comment>
<reference evidence="8" key="1">
    <citation type="submission" date="2018-10" db="EMBL/GenBank/DDBJ databases">
        <title>Effector identification in a new, highly contiguous assembly of the strawberry crown rot pathogen Phytophthora cactorum.</title>
        <authorList>
            <person name="Armitage A.D."/>
            <person name="Nellist C.F."/>
            <person name="Bates H."/>
            <person name="Vickerstaff R.J."/>
            <person name="Harrison R.J."/>
        </authorList>
    </citation>
    <scope>NUCLEOTIDE SEQUENCE</scope>
    <source>
        <strain evidence="8">4040</strain>
    </source>
</reference>
<organism evidence="8 9">
    <name type="scientific">Phytophthora cactorum</name>
    <dbReference type="NCBI Taxonomy" id="29920"/>
    <lineage>
        <taxon>Eukaryota</taxon>
        <taxon>Sar</taxon>
        <taxon>Stramenopiles</taxon>
        <taxon>Oomycota</taxon>
        <taxon>Peronosporomycetes</taxon>
        <taxon>Peronosporales</taxon>
        <taxon>Peronosporaceae</taxon>
        <taxon>Phytophthora</taxon>
    </lineage>
</organism>
<feature type="region of interest" description="Disordered" evidence="6">
    <location>
        <begin position="1206"/>
        <end position="1247"/>
    </location>
</feature>
<dbReference type="PANTHER" id="PTHR13083">
    <property type="entry name" value="WD REPEAT-CONTAINING PROTEIN 91"/>
    <property type="match status" value="1"/>
</dbReference>
<dbReference type="InterPro" id="IPR006594">
    <property type="entry name" value="LisH"/>
</dbReference>
<feature type="region of interest" description="Disordered" evidence="6">
    <location>
        <begin position="295"/>
        <end position="399"/>
    </location>
</feature>
<dbReference type="InterPro" id="IPR039724">
    <property type="entry name" value="WDR91"/>
</dbReference>
<dbReference type="InterPro" id="IPR056327">
    <property type="entry name" value="ARMC9_CTLH-like_dom"/>
</dbReference>
<evidence type="ECO:0000256" key="4">
    <source>
        <dbReference type="ARBA" id="ARBA00008315"/>
    </source>
</evidence>
<dbReference type="VEuPathDB" id="FungiDB:PC110_g7404"/>